<dbReference type="SUPFAM" id="SSF55008">
    <property type="entry name" value="HMA, heavy metal-associated domain"/>
    <property type="match status" value="1"/>
</dbReference>
<name>A0A8T0I002_CERPU</name>
<feature type="region of interest" description="Disordered" evidence="2">
    <location>
        <begin position="701"/>
        <end position="721"/>
    </location>
</feature>
<dbReference type="PROSITE" id="PS50846">
    <property type="entry name" value="HMA_2"/>
    <property type="match status" value="1"/>
</dbReference>
<dbReference type="PANTHER" id="PTHR22814:SF336">
    <property type="entry name" value="HEAVY METAL-ASSOCIATED ISOPRENYLATED PLANT PROTEIN 23"/>
    <property type="match status" value="1"/>
</dbReference>
<feature type="compositionally biased region" description="Basic and acidic residues" evidence="2">
    <location>
        <begin position="254"/>
        <end position="266"/>
    </location>
</feature>
<dbReference type="Gene3D" id="3.30.70.100">
    <property type="match status" value="1"/>
</dbReference>
<evidence type="ECO:0000259" key="3">
    <source>
        <dbReference type="PROSITE" id="PS50846"/>
    </source>
</evidence>
<sequence>MASDRERSNSPMGRTPLRATVMNVKMCCAKCEEKAKEECEEVEGVVKVVTNQSEDKVIVYGAADPPALLKKMRRHLDKHAMYWPMDDTNQDQVAPPLFPVDPRELNSHNRGGPPLQTGTVLSVDRRDGRPLVDSREIRQAERELQDTEIRERAGRPHNVPRDVNNHGLDGGPREVVFVPVDAKDGTPVDPRTVRKVEPAGGSRDGRTAHGVDARDLVHPVERMELRGEYPRPDPNHGAPGMAPREVVYIPVDAKDGSPVDPRRVHQVDPSGVDATGRPITSPNARPGHSPELREVRPIHDPRDPHIELRDVRPIHDPPVRELHEVRPIDPREPGRLVDASELRPIDPRGMMRHGNPREVQHIDPHLRSIDPRDGRPALNSRDMDPRDGRAASAAYGSSEPPPRDSMRGVVPEGLMPVRTGRDSREVHFAPTRSNNLSPTQGPRDMGPRSPRVADMSRSPRQHAPDYGPRSPRDEYGPRSPRDYSGADHGPRSPRFEGATDYSGPRSPRFGATDYSGPRSPRFEGATDFSGPRSPRFGATDYSGPRSPRGRAGDHDPIPQRAPAMRPVLDRELSFNQFGPGHDPQGVVDMDQGRTTGRVVPMPYEPVDPRDAAAFDFHGGGGATAPHPRSPRSGGHLGPAGPNQPPLVRGYGDIDPRQFRPPGPEPRVLLDVTHELQGGNAGIRYKDSRDYINDPAIRDRDRDDVMNYRRGGLDGSPRRPLQQHVSQYSEFREGEADVLQDYQPKESYFSDYHPSQNYQPGPLATQEIDQLPVLNPNYKKHINVGPDQF</sequence>
<dbReference type="InterPro" id="IPR036163">
    <property type="entry name" value="HMA_dom_sf"/>
</dbReference>
<proteinExistence type="predicted"/>
<evidence type="ECO:0000313" key="4">
    <source>
        <dbReference type="EMBL" id="KAG0575993.1"/>
    </source>
</evidence>
<dbReference type="AlphaFoldDB" id="A0A8T0I002"/>
<evidence type="ECO:0000256" key="1">
    <source>
        <dbReference type="ARBA" id="ARBA00022723"/>
    </source>
</evidence>
<dbReference type="GO" id="GO:0046872">
    <property type="term" value="F:metal ion binding"/>
    <property type="evidence" value="ECO:0007669"/>
    <property type="project" value="UniProtKB-KW"/>
</dbReference>
<gene>
    <name evidence="4" type="ORF">KC19_5G046800</name>
</gene>
<keyword evidence="5" id="KW-1185">Reference proteome</keyword>
<dbReference type="Proteomes" id="UP000822688">
    <property type="component" value="Chromosome 5"/>
</dbReference>
<feature type="region of interest" description="Disordered" evidence="2">
    <location>
        <begin position="182"/>
        <end position="209"/>
    </location>
</feature>
<feature type="compositionally biased region" description="Polar residues" evidence="2">
    <location>
        <begin position="431"/>
        <end position="440"/>
    </location>
</feature>
<evidence type="ECO:0000256" key="2">
    <source>
        <dbReference type="SAM" id="MobiDB-lite"/>
    </source>
</evidence>
<organism evidence="4 5">
    <name type="scientific">Ceratodon purpureus</name>
    <name type="common">Fire moss</name>
    <name type="synonym">Dicranum purpureum</name>
    <dbReference type="NCBI Taxonomy" id="3225"/>
    <lineage>
        <taxon>Eukaryota</taxon>
        <taxon>Viridiplantae</taxon>
        <taxon>Streptophyta</taxon>
        <taxon>Embryophyta</taxon>
        <taxon>Bryophyta</taxon>
        <taxon>Bryophytina</taxon>
        <taxon>Bryopsida</taxon>
        <taxon>Dicranidae</taxon>
        <taxon>Pseudoditrichales</taxon>
        <taxon>Ditrichaceae</taxon>
        <taxon>Ceratodon</taxon>
    </lineage>
</organism>
<dbReference type="EMBL" id="CM026425">
    <property type="protein sequence ID" value="KAG0575993.1"/>
    <property type="molecule type" value="Genomic_DNA"/>
</dbReference>
<comment type="caution">
    <text evidence="4">The sequence shown here is derived from an EMBL/GenBank/DDBJ whole genome shotgun (WGS) entry which is preliminary data.</text>
</comment>
<evidence type="ECO:0000313" key="5">
    <source>
        <dbReference type="Proteomes" id="UP000822688"/>
    </source>
</evidence>
<dbReference type="PANTHER" id="PTHR22814">
    <property type="entry name" value="COPPER TRANSPORT PROTEIN ATOX1-RELATED"/>
    <property type="match status" value="1"/>
</dbReference>
<accession>A0A8T0I002</accession>
<feature type="compositionally biased region" description="Basic and acidic residues" evidence="2">
    <location>
        <begin position="288"/>
        <end position="346"/>
    </location>
</feature>
<feature type="compositionally biased region" description="Basic and acidic residues" evidence="2">
    <location>
        <begin position="470"/>
        <end position="494"/>
    </location>
</feature>
<feature type="region of interest" description="Disordered" evidence="2">
    <location>
        <begin position="254"/>
        <end position="666"/>
    </location>
</feature>
<keyword evidence="1" id="KW-0479">Metal-binding</keyword>
<reference evidence="4" key="1">
    <citation type="submission" date="2020-06" db="EMBL/GenBank/DDBJ databases">
        <title>WGS assembly of Ceratodon purpureus strain R40.</title>
        <authorList>
            <person name="Carey S.B."/>
            <person name="Jenkins J."/>
            <person name="Shu S."/>
            <person name="Lovell J.T."/>
            <person name="Sreedasyam A."/>
            <person name="Maumus F."/>
            <person name="Tiley G.P."/>
            <person name="Fernandez-Pozo N."/>
            <person name="Barry K."/>
            <person name="Chen C."/>
            <person name="Wang M."/>
            <person name="Lipzen A."/>
            <person name="Daum C."/>
            <person name="Saski C.A."/>
            <person name="Payton A.C."/>
            <person name="Mcbreen J.C."/>
            <person name="Conrad R.E."/>
            <person name="Kollar L.M."/>
            <person name="Olsson S."/>
            <person name="Huttunen S."/>
            <person name="Landis J.B."/>
            <person name="Wickett N.J."/>
            <person name="Johnson M.G."/>
            <person name="Rensing S.A."/>
            <person name="Grimwood J."/>
            <person name="Schmutz J."/>
            <person name="Mcdaniel S.F."/>
        </authorList>
    </citation>
    <scope>NUCLEOTIDE SEQUENCE</scope>
    <source>
        <strain evidence="4">R40</strain>
    </source>
</reference>
<protein>
    <recommendedName>
        <fullName evidence="3">HMA domain-containing protein</fullName>
    </recommendedName>
</protein>
<dbReference type="InterPro" id="IPR006121">
    <property type="entry name" value="HMA_dom"/>
</dbReference>
<feature type="domain" description="HMA" evidence="3">
    <location>
        <begin position="17"/>
        <end position="81"/>
    </location>
</feature>
<feature type="compositionally biased region" description="Basic and acidic residues" evidence="2">
    <location>
        <begin position="355"/>
        <end position="389"/>
    </location>
</feature>